<dbReference type="Proteomes" id="UP000026961">
    <property type="component" value="Chromosome 3"/>
</dbReference>
<dbReference type="HOGENOM" id="CLU_2926387_0_0_1"/>
<organism evidence="1">
    <name type="scientific">Oryza glumipatula</name>
    <dbReference type="NCBI Taxonomy" id="40148"/>
    <lineage>
        <taxon>Eukaryota</taxon>
        <taxon>Viridiplantae</taxon>
        <taxon>Streptophyta</taxon>
        <taxon>Embryophyta</taxon>
        <taxon>Tracheophyta</taxon>
        <taxon>Spermatophyta</taxon>
        <taxon>Magnoliopsida</taxon>
        <taxon>Liliopsida</taxon>
        <taxon>Poales</taxon>
        <taxon>Poaceae</taxon>
        <taxon>BOP clade</taxon>
        <taxon>Oryzoideae</taxon>
        <taxon>Oryzeae</taxon>
        <taxon>Oryzinae</taxon>
        <taxon>Oryza</taxon>
    </lineage>
</organism>
<dbReference type="EnsemblPlants" id="OGLUM03G17250.1">
    <property type="protein sequence ID" value="OGLUM03G17250.1"/>
    <property type="gene ID" value="OGLUM03G17250"/>
</dbReference>
<evidence type="ECO:0000313" key="2">
    <source>
        <dbReference type="Proteomes" id="UP000026961"/>
    </source>
</evidence>
<reference evidence="1" key="1">
    <citation type="submission" date="2015-04" db="UniProtKB">
        <authorList>
            <consortium name="EnsemblPlants"/>
        </authorList>
    </citation>
    <scope>IDENTIFICATION</scope>
</reference>
<accession>A0A0D9Z741</accession>
<dbReference type="Gramene" id="OGLUM03G17250.1">
    <property type="protein sequence ID" value="OGLUM03G17250.1"/>
    <property type="gene ID" value="OGLUM03G17250"/>
</dbReference>
<sequence>MDESDHARTHARMQRACVRAIRSQCHARTLDRMLGSSDVIMRGDRCSFSKHEGSGRGYRVG</sequence>
<keyword evidence="2" id="KW-1185">Reference proteome</keyword>
<proteinExistence type="predicted"/>
<dbReference type="AlphaFoldDB" id="A0A0D9Z741"/>
<reference evidence="1" key="2">
    <citation type="submission" date="2018-05" db="EMBL/GenBank/DDBJ databases">
        <title>OgluRS3 (Oryza glumaepatula Reference Sequence Version 3).</title>
        <authorList>
            <person name="Zhang J."/>
            <person name="Kudrna D."/>
            <person name="Lee S."/>
            <person name="Talag J."/>
            <person name="Welchert J."/>
            <person name="Wing R.A."/>
        </authorList>
    </citation>
    <scope>NUCLEOTIDE SEQUENCE [LARGE SCALE GENOMIC DNA]</scope>
</reference>
<name>A0A0D9Z741_9ORYZ</name>
<evidence type="ECO:0000313" key="1">
    <source>
        <dbReference type="EnsemblPlants" id="OGLUM03G17250.1"/>
    </source>
</evidence>
<protein>
    <submittedName>
        <fullName evidence="1">Uncharacterized protein</fullName>
    </submittedName>
</protein>